<dbReference type="SUPFAM" id="SSF51556">
    <property type="entry name" value="Metallo-dependent hydrolases"/>
    <property type="match status" value="1"/>
</dbReference>
<protein>
    <submittedName>
        <fullName evidence="3">Dihydroorotase family protein</fullName>
    </submittedName>
</protein>
<dbReference type="InterPro" id="IPR011059">
    <property type="entry name" value="Metal-dep_hydrolase_composite"/>
</dbReference>
<name>A0ABW4FXS8_9PSEU</name>
<evidence type="ECO:0000313" key="4">
    <source>
        <dbReference type="Proteomes" id="UP001597145"/>
    </source>
</evidence>
<feature type="domain" description="Amidohydrolase-related" evidence="2">
    <location>
        <begin position="55"/>
        <end position="439"/>
    </location>
</feature>
<evidence type="ECO:0000313" key="3">
    <source>
        <dbReference type="EMBL" id="MFD1535281.1"/>
    </source>
</evidence>
<dbReference type="EMBL" id="JBHUCP010000052">
    <property type="protein sequence ID" value="MFD1535281.1"/>
    <property type="molecule type" value="Genomic_DNA"/>
</dbReference>
<dbReference type="InterPro" id="IPR006680">
    <property type="entry name" value="Amidohydro-rel"/>
</dbReference>
<proteinExistence type="predicted"/>
<evidence type="ECO:0000259" key="2">
    <source>
        <dbReference type="Pfam" id="PF01979"/>
    </source>
</evidence>
<dbReference type="Proteomes" id="UP001597145">
    <property type="component" value="Unassembled WGS sequence"/>
</dbReference>
<evidence type="ECO:0000256" key="1">
    <source>
        <dbReference type="ARBA" id="ARBA00001947"/>
    </source>
</evidence>
<dbReference type="PANTHER" id="PTHR11647:SF1">
    <property type="entry name" value="COLLAPSIN RESPONSE MEDIATOR PROTEIN"/>
    <property type="match status" value="1"/>
</dbReference>
<comment type="caution">
    <text evidence="3">The sequence shown here is derived from an EMBL/GenBank/DDBJ whole genome shotgun (WGS) entry which is preliminary data.</text>
</comment>
<dbReference type="RefSeq" id="WP_343981456.1">
    <property type="nucleotide sequence ID" value="NZ_BAAAJG010000014.1"/>
</dbReference>
<keyword evidence="4" id="KW-1185">Reference proteome</keyword>
<dbReference type="Gene3D" id="3.20.20.140">
    <property type="entry name" value="Metal-dependent hydrolases"/>
    <property type="match status" value="1"/>
</dbReference>
<dbReference type="InterPro" id="IPR050378">
    <property type="entry name" value="Metallo-dep_Hydrolases_sf"/>
</dbReference>
<reference evidence="4" key="1">
    <citation type="journal article" date="2019" name="Int. J. Syst. Evol. Microbiol.">
        <title>The Global Catalogue of Microorganisms (GCM) 10K type strain sequencing project: providing services to taxonomists for standard genome sequencing and annotation.</title>
        <authorList>
            <consortium name="The Broad Institute Genomics Platform"/>
            <consortium name="The Broad Institute Genome Sequencing Center for Infectious Disease"/>
            <person name="Wu L."/>
            <person name="Ma J."/>
        </authorList>
    </citation>
    <scope>NUCLEOTIDE SEQUENCE [LARGE SCALE GENOMIC DNA]</scope>
    <source>
        <strain evidence="4">JCM 12165</strain>
    </source>
</reference>
<comment type="cofactor">
    <cofactor evidence="1">
        <name>Zn(2+)</name>
        <dbReference type="ChEBI" id="CHEBI:29105"/>
    </cofactor>
</comment>
<accession>A0ABW4FXS8</accession>
<dbReference type="InterPro" id="IPR032466">
    <property type="entry name" value="Metal_Hydrolase"/>
</dbReference>
<dbReference type="PANTHER" id="PTHR11647">
    <property type="entry name" value="HYDRANTOINASE/DIHYDROPYRIMIDINASE FAMILY MEMBER"/>
    <property type="match status" value="1"/>
</dbReference>
<organism evidence="3 4">
    <name type="scientific">Pseudonocardia aurantiaca</name>
    <dbReference type="NCBI Taxonomy" id="75290"/>
    <lineage>
        <taxon>Bacteria</taxon>
        <taxon>Bacillati</taxon>
        <taxon>Actinomycetota</taxon>
        <taxon>Actinomycetes</taxon>
        <taxon>Pseudonocardiales</taxon>
        <taxon>Pseudonocardiaceae</taxon>
        <taxon>Pseudonocardia</taxon>
    </lineage>
</organism>
<dbReference type="Gene3D" id="2.30.40.10">
    <property type="entry name" value="Urease, subunit C, domain 1"/>
    <property type="match status" value="1"/>
</dbReference>
<gene>
    <name evidence="3" type="ORF">ACFSCY_38340</name>
</gene>
<dbReference type="SUPFAM" id="SSF51338">
    <property type="entry name" value="Composite domain of metallo-dependent hydrolases"/>
    <property type="match status" value="1"/>
</dbReference>
<sequence length="463" mass="49228">MTSGDLQLVIRNARISTGDHALHTIAVRGGRIVALASRDEDLGPAETILDAEGRWVIPGAIDTHSHINQRAPEFEHLPGLGQGDNFAVESRGALAGGCTTALNYVEFGPPSLLESYRSGLATAAGQSMMNVLFHGCLMTMDQVGEIPRAVAEGVRTFKIFMPYRGEEARNLGGIGSLDHAQMRIAFAEIARHGGHALVHAEDGDIVDHCMAHEAALGLDSLAGWERSRPTIAEGDAAWTAMYLAEEAGCPVSIVHVSSLEAIRARRAVGYPGAALESCVHYMLLTTASDIGPEGKVAPPLRDPGLAEQITTAVLAGEIDFFGSDHNVWPSAAKQDWESAKPGLPGIGLMLPLLLSHLVYGRGMSMERAVELTSRNAAVRFGLPGKGIVAVGADADLVILDEGERAIRTDELHSAVDYSPYEGMTLRAWPYATVCGGNLVYQDGKFPNPDSHGEMLNLRFAGAG</sequence>
<dbReference type="Pfam" id="PF01979">
    <property type="entry name" value="Amidohydro_1"/>
    <property type="match status" value="1"/>
</dbReference>